<dbReference type="InterPro" id="IPR040911">
    <property type="entry name" value="Exostosin_GT47"/>
</dbReference>
<dbReference type="PANTHER" id="PTHR11062:SF217">
    <property type="entry name" value="EXOSTOSIN FAMILY PROTEIN"/>
    <property type="match status" value="1"/>
</dbReference>
<feature type="domain" description="Exostosin GT47" evidence="7">
    <location>
        <begin position="154"/>
        <end position="432"/>
    </location>
</feature>
<keyword evidence="3" id="KW-0808">Transferase</keyword>
<evidence type="ECO:0000256" key="1">
    <source>
        <dbReference type="ARBA" id="ARBA00004323"/>
    </source>
</evidence>
<evidence type="ECO:0000259" key="7">
    <source>
        <dbReference type="Pfam" id="PF03016"/>
    </source>
</evidence>
<dbReference type="GO" id="GO:0000139">
    <property type="term" value="C:Golgi membrane"/>
    <property type="evidence" value="ECO:0007669"/>
    <property type="project" value="UniProtKB-SubCell"/>
</dbReference>
<dbReference type="Pfam" id="PF03016">
    <property type="entry name" value="Exostosin_GT47"/>
    <property type="match status" value="1"/>
</dbReference>
<evidence type="ECO:0000256" key="4">
    <source>
        <dbReference type="ARBA" id="ARBA00022968"/>
    </source>
</evidence>
<evidence type="ECO:0000256" key="2">
    <source>
        <dbReference type="ARBA" id="ARBA00010271"/>
    </source>
</evidence>
<dbReference type="Proteomes" id="UP000694853">
    <property type="component" value="Unplaced"/>
</dbReference>
<protein>
    <submittedName>
        <fullName evidence="9">Probable glycosyltransferase At3g07620</fullName>
    </submittedName>
</protein>
<evidence type="ECO:0000256" key="3">
    <source>
        <dbReference type="ARBA" id="ARBA00022676"/>
    </source>
</evidence>
<evidence type="ECO:0000313" key="9">
    <source>
        <dbReference type="RefSeq" id="XP_027342625.1"/>
    </source>
</evidence>
<dbReference type="GeneID" id="113855260"/>
<name>A0A8B8KFN7_ABRPR</name>
<keyword evidence="6" id="KW-1133">Transmembrane helix</keyword>
<organism evidence="8 9">
    <name type="scientific">Abrus precatorius</name>
    <name type="common">Indian licorice</name>
    <name type="synonym">Glycine abrus</name>
    <dbReference type="NCBI Taxonomy" id="3816"/>
    <lineage>
        <taxon>Eukaryota</taxon>
        <taxon>Viridiplantae</taxon>
        <taxon>Streptophyta</taxon>
        <taxon>Embryophyta</taxon>
        <taxon>Tracheophyta</taxon>
        <taxon>Spermatophyta</taxon>
        <taxon>Magnoliopsida</taxon>
        <taxon>eudicotyledons</taxon>
        <taxon>Gunneridae</taxon>
        <taxon>Pentapetalae</taxon>
        <taxon>rosids</taxon>
        <taxon>fabids</taxon>
        <taxon>Fabales</taxon>
        <taxon>Fabaceae</taxon>
        <taxon>Papilionoideae</taxon>
        <taxon>50 kb inversion clade</taxon>
        <taxon>NPAAA clade</taxon>
        <taxon>indigoferoid/millettioid clade</taxon>
        <taxon>Abreae</taxon>
        <taxon>Abrus</taxon>
    </lineage>
</organism>
<dbReference type="AlphaFoldDB" id="A0A8B8KFN7"/>
<reference evidence="8" key="1">
    <citation type="journal article" date="2019" name="Toxins">
        <title>Detection of Abrin-Like and Prepropulchellin-Like Toxin Genes and Transcripts Using Whole Genome Sequencing and Full-Length Transcript Sequencing of Abrus precatorius.</title>
        <authorList>
            <person name="Hovde B.T."/>
            <person name="Daligault H.E."/>
            <person name="Hanschen E.R."/>
            <person name="Kunde Y.A."/>
            <person name="Johnson M.B."/>
            <person name="Starkenburg S.R."/>
            <person name="Johnson S.L."/>
        </authorList>
    </citation>
    <scope>NUCLEOTIDE SEQUENCE [LARGE SCALE GENOMIC DNA]</scope>
</reference>
<keyword evidence="6" id="KW-0472">Membrane</keyword>
<reference evidence="9" key="2">
    <citation type="submission" date="2025-08" db="UniProtKB">
        <authorList>
            <consortium name="RefSeq"/>
        </authorList>
    </citation>
    <scope>IDENTIFICATION</scope>
    <source>
        <tissue evidence="9">Young leaves</tissue>
    </source>
</reference>
<evidence type="ECO:0000313" key="8">
    <source>
        <dbReference type="Proteomes" id="UP000694853"/>
    </source>
</evidence>
<keyword evidence="3" id="KW-0328">Glycosyltransferase</keyword>
<feature type="transmembrane region" description="Helical" evidence="6">
    <location>
        <begin position="29"/>
        <end position="47"/>
    </location>
</feature>
<proteinExistence type="inferred from homology"/>
<comment type="subcellular location">
    <subcellularLocation>
        <location evidence="1">Golgi apparatus membrane</location>
        <topology evidence="1">Single-pass type II membrane protein</topology>
    </subcellularLocation>
</comment>
<keyword evidence="5" id="KW-0333">Golgi apparatus</keyword>
<keyword evidence="8" id="KW-1185">Reference proteome</keyword>
<accession>A0A8B8KFN7</accession>
<gene>
    <name evidence="9" type="primary">LOC113855260</name>
</gene>
<keyword evidence="6" id="KW-0812">Transmembrane</keyword>
<dbReference type="PANTHER" id="PTHR11062">
    <property type="entry name" value="EXOSTOSIN HEPARAN SULFATE GLYCOSYLTRANSFERASE -RELATED"/>
    <property type="match status" value="1"/>
</dbReference>
<dbReference type="KEGG" id="aprc:113855260"/>
<dbReference type="OrthoDB" id="1924787at2759"/>
<dbReference type="GO" id="GO:0016757">
    <property type="term" value="F:glycosyltransferase activity"/>
    <property type="evidence" value="ECO:0007669"/>
    <property type="project" value="UniProtKB-KW"/>
</dbReference>
<evidence type="ECO:0000256" key="6">
    <source>
        <dbReference type="SAM" id="Phobius"/>
    </source>
</evidence>
<evidence type="ECO:0000256" key="5">
    <source>
        <dbReference type="ARBA" id="ARBA00023034"/>
    </source>
</evidence>
<comment type="similarity">
    <text evidence="2">Belongs to the glycosyltransferase 47 family.</text>
</comment>
<keyword evidence="4" id="KW-0735">Signal-anchor</keyword>
<sequence>MRENHNFLATKNESTFALRFERMWHFNKIHLSVALFAITTLVLFLGLHSSQGHKKVSTFHLSTPPFPLIHQWLSPYRANNGELSFVSKLFIKEKIKGERNLEKVEASLANARALIKEASLRTNAVVPLEHSDYVPQGDIYRNAFAFHRSYQLMEKVFKIFVYEEGEPPLFHYGPCKNIYSMEGIFINLLESNTLFRTQNPDEAHVYFLPFSVVMILQHLFHPVTRDKAVLGRTIGDYVHIISHKYEYWNRSYGADHFMLSCHDWGPRATWYVKELYFIAIRVLCNANTSEHFNPKKDASFPEINLVEGDTTGLIGGYPTMNRTVLAFFSGHMHGRIRSVLFQYWENKDKDVLVFETLPNGISYLETMKKAKYCICPSGYEVASPRIVEAIYAQCVPVIISQQYVLPFSDVLNWDSFSVQILVSEIPNLKEILLGISEDKYMKLQEGVKQVQRHFVVNNPPKRYDVFHMIIHSIWLRRLNVRVK</sequence>
<dbReference type="InterPro" id="IPR004263">
    <property type="entry name" value="Exostosin"/>
</dbReference>
<dbReference type="RefSeq" id="XP_027342625.1">
    <property type="nucleotide sequence ID" value="XM_027486824.1"/>
</dbReference>